<proteinExistence type="predicted"/>
<sequence length="142" mass="16710">MTTVEIKNMLKSYNTICGEIHHLNQEILELSEVAASHRELSAITYSDMPRGNQISDPTYEKAQKIIDLYTQQVEKIESKIELLFAKKNYVEALLSKLPDIETEIIRLRYFKKYRWEMISNVVSYSRRQCINIHDKILEDLAE</sequence>
<feature type="coiled-coil region" evidence="1">
    <location>
        <begin position="59"/>
        <end position="86"/>
    </location>
</feature>
<dbReference type="InterPro" id="IPR013324">
    <property type="entry name" value="RNA_pol_sigma_r3/r4-like"/>
</dbReference>
<protein>
    <recommendedName>
        <fullName evidence="4">RNA polymerase subunit sigma-70</fullName>
    </recommendedName>
</protein>
<evidence type="ECO:0008006" key="4">
    <source>
        <dbReference type="Google" id="ProtNLM"/>
    </source>
</evidence>
<reference evidence="2 3" key="1">
    <citation type="submission" date="2020-11" db="EMBL/GenBank/DDBJ databases">
        <title>Fusibacter basophilias sp. nov.</title>
        <authorList>
            <person name="Qiu D."/>
        </authorList>
    </citation>
    <scope>NUCLEOTIDE SEQUENCE [LARGE SCALE GENOMIC DNA]</scope>
    <source>
        <strain evidence="2 3">Q10-2</strain>
    </source>
</reference>
<dbReference type="EMBL" id="JADKNH010000007">
    <property type="protein sequence ID" value="MBF4693907.1"/>
    <property type="molecule type" value="Genomic_DNA"/>
</dbReference>
<name>A0ABR9ZTV7_9FIRM</name>
<accession>A0ABR9ZTV7</accession>
<evidence type="ECO:0000256" key="1">
    <source>
        <dbReference type="SAM" id="Coils"/>
    </source>
</evidence>
<gene>
    <name evidence="2" type="ORF">ISU02_12370</name>
</gene>
<keyword evidence="3" id="KW-1185">Reference proteome</keyword>
<comment type="caution">
    <text evidence="2">The sequence shown here is derived from an EMBL/GenBank/DDBJ whole genome shotgun (WGS) entry which is preliminary data.</text>
</comment>
<dbReference type="RefSeq" id="WP_194702148.1">
    <property type="nucleotide sequence ID" value="NZ_JADKNH010000007.1"/>
</dbReference>
<dbReference type="SUPFAM" id="SSF88659">
    <property type="entry name" value="Sigma3 and sigma4 domains of RNA polymerase sigma factors"/>
    <property type="match status" value="1"/>
</dbReference>
<evidence type="ECO:0000313" key="3">
    <source>
        <dbReference type="Proteomes" id="UP000614200"/>
    </source>
</evidence>
<evidence type="ECO:0000313" key="2">
    <source>
        <dbReference type="EMBL" id="MBF4693907.1"/>
    </source>
</evidence>
<keyword evidence="1" id="KW-0175">Coiled coil</keyword>
<organism evidence="2 3">
    <name type="scientific">Fusibacter ferrireducens</name>
    <dbReference type="NCBI Taxonomy" id="2785058"/>
    <lineage>
        <taxon>Bacteria</taxon>
        <taxon>Bacillati</taxon>
        <taxon>Bacillota</taxon>
        <taxon>Clostridia</taxon>
        <taxon>Eubacteriales</taxon>
        <taxon>Eubacteriales Family XII. Incertae Sedis</taxon>
        <taxon>Fusibacter</taxon>
    </lineage>
</organism>
<dbReference type="Proteomes" id="UP000614200">
    <property type="component" value="Unassembled WGS sequence"/>
</dbReference>
<dbReference type="Gene3D" id="1.20.140.160">
    <property type="match status" value="1"/>
</dbReference>